<comment type="caution">
    <text evidence="2">The sequence shown here is derived from an EMBL/GenBank/DDBJ whole genome shotgun (WGS) entry which is preliminary data.</text>
</comment>
<organism evidence="2 3">
    <name type="scientific">Fusibacter ferrireducens</name>
    <dbReference type="NCBI Taxonomy" id="2785058"/>
    <lineage>
        <taxon>Bacteria</taxon>
        <taxon>Bacillati</taxon>
        <taxon>Bacillota</taxon>
        <taxon>Clostridia</taxon>
        <taxon>Eubacteriales</taxon>
        <taxon>Eubacteriales Family XII. Incertae Sedis</taxon>
        <taxon>Fusibacter</taxon>
    </lineage>
</organism>
<keyword evidence="2" id="KW-0540">Nuclease</keyword>
<dbReference type="Gene3D" id="1.10.30.50">
    <property type="match status" value="1"/>
</dbReference>
<keyword evidence="3" id="KW-1185">Reference proteome</keyword>
<accession>A0ABR9ZY91</accession>
<feature type="domain" description="HNH nuclease" evidence="1">
    <location>
        <begin position="22"/>
        <end position="80"/>
    </location>
</feature>
<keyword evidence="2" id="KW-0255">Endonuclease</keyword>
<keyword evidence="2" id="KW-0378">Hydrolase</keyword>
<name>A0ABR9ZY91_9FIRM</name>
<dbReference type="InterPro" id="IPR002711">
    <property type="entry name" value="HNH"/>
</dbReference>
<gene>
    <name evidence="2" type="ORF">ISU02_20200</name>
</gene>
<dbReference type="InterPro" id="IPR003615">
    <property type="entry name" value="HNH_nuc"/>
</dbReference>
<dbReference type="SMART" id="SM00507">
    <property type="entry name" value="HNHc"/>
    <property type="match status" value="1"/>
</dbReference>
<evidence type="ECO:0000259" key="1">
    <source>
        <dbReference type="SMART" id="SM00507"/>
    </source>
</evidence>
<dbReference type="Pfam" id="PF01844">
    <property type="entry name" value="HNH"/>
    <property type="match status" value="1"/>
</dbReference>
<dbReference type="EMBL" id="JADKNH010000015">
    <property type="protein sequence ID" value="MBF4695424.1"/>
    <property type="molecule type" value="Genomic_DNA"/>
</dbReference>
<sequence length="193" mass="22825">MRIHGEVIIKRRSDVETESSYRKYEPRLREDFGHICGYCGKSEMTTNKGFEIDHFVPIRIASERETDYSNLVYSCFTCNRKKSRKWPTEDKDKHHDGNVGFIDPATDEYDEHLERTDNGDIVGITDVGKYMCKTGFKFNSRPMKEIWTCTKILERQSILEGRMQAMTPEESTEYILINRQIKELYKILFNRKE</sequence>
<dbReference type="RefSeq" id="WP_194703656.1">
    <property type="nucleotide sequence ID" value="NZ_JADKNH010000015.1"/>
</dbReference>
<dbReference type="GO" id="GO:0004519">
    <property type="term" value="F:endonuclease activity"/>
    <property type="evidence" value="ECO:0007669"/>
    <property type="project" value="UniProtKB-KW"/>
</dbReference>
<evidence type="ECO:0000313" key="3">
    <source>
        <dbReference type="Proteomes" id="UP000614200"/>
    </source>
</evidence>
<proteinExistence type="predicted"/>
<dbReference type="CDD" id="cd00085">
    <property type="entry name" value="HNHc"/>
    <property type="match status" value="1"/>
</dbReference>
<dbReference type="Proteomes" id="UP000614200">
    <property type="component" value="Unassembled WGS sequence"/>
</dbReference>
<evidence type="ECO:0000313" key="2">
    <source>
        <dbReference type="EMBL" id="MBF4695424.1"/>
    </source>
</evidence>
<protein>
    <submittedName>
        <fullName evidence="2">HNH endonuclease</fullName>
    </submittedName>
</protein>
<reference evidence="2 3" key="1">
    <citation type="submission" date="2020-11" db="EMBL/GenBank/DDBJ databases">
        <title>Fusibacter basophilias sp. nov.</title>
        <authorList>
            <person name="Qiu D."/>
        </authorList>
    </citation>
    <scope>NUCLEOTIDE SEQUENCE [LARGE SCALE GENOMIC DNA]</scope>
    <source>
        <strain evidence="2 3">Q10-2</strain>
    </source>
</reference>